<gene>
    <name evidence="1" type="ORF">BO95DRAFT_241954</name>
</gene>
<evidence type="ECO:0000313" key="1">
    <source>
        <dbReference type="EMBL" id="RAH42109.1"/>
    </source>
</evidence>
<name>A0ACD1FYR5_9EURO</name>
<accession>A0ACD1FYR5</accession>
<sequence length="95" mass="10345">MIRTIGLQGAKESQTNRSFAFPARAESIILLLLLLLLLGKDGLRSIWGAPPSSSGTARTDLTITRKGKKAIEHPSSEAQVASWTHSFVSVRSAWR</sequence>
<proteinExistence type="predicted"/>
<dbReference type="EMBL" id="KZ825378">
    <property type="protein sequence ID" value="RAH42109.1"/>
    <property type="molecule type" value="Genomic_DNA"/>
</dbReference>
<dbReference type="Proteomes" id="UP000249057">
    <property type="component" value="Unassembled WGS sequence"/>
</dbReference>
<keyword evidence="2" id="KW-1185">Reference proteome</keyword>
<evidence type="ECO:0000313" key="2">
    <source>
        <dbReference type="Proteomes" id="UP000249057"/>
    </source>
</evidence>
<organism evidence="1 2">
    <name type="scientific">Aspergillus brunneoviolaceus CBS 621.78</name>
    <dbReference type="NCBI Taxonomy" id="1450534"/>
    <lineage>
        <taxon>Eukaryota</taxon>
        <taxon>Fungi</taxon>
        <taxon>Dikarya</taxon>
        <taxon>Ascomycota</taxon>
        <taxon>Pezizomycotina</taxon>
        <taxon>Eurotiomycetes</taxon>
        <taxon>Eurotiomycetidae</taxon>
        <taxon>Eurotiales</taxon>
        <taxon>Aspergillaceae</taxon>
        <taxon>Aspergillus</taxon>
        <taxon>Aspergillus subgen. Circumdati</taxon>
    </lineage>
</organism>
<reference evidence="1" key="1">
    <citation type="submission" date="2018-02" db="EMBL/GenBank/DDBJ databases">
        <title>The genomes of Aspergillus section Nigri reveals drivers in fungal speciation.</title>
        <authorList>
            <consortium name="DOE Joint Genome Institute"/>
            <person name="Vesth T.C."/>
            <person name="Nybo J."/>
            <person name="Theobald S."/>
            <person name="Brandl J."/>
            <person name="Frisvad J.C."/>
            <person name="Nielsen K.F."/>
            <person name="Lyhne E.K."/>
            <person name="Kogle M.E."/>
            <person name="Kuo A."/>
            <person name="Riley R."/>
            <person name="Clum A."/>
            <person name="Nolan M."/>
            <person name="Lipzen A."/>
            <person name="Salamov A."/>
            <person name="Henrissat B."/>
            <person name="Wiebenga A."/>
            <person name="De vries R.P."/>
            <person name="Grigoriev I.V."/>
            <person name="Mortensen U.H."/>
            <person name="Andersen M.R."/>
            <person name="Baker S.E."/>
        </authorList>
    </citation>
    <scope>NUCLEOTIDE SEQUENCE</scope>
    <source>
        <strain evidence="1">CBS 621.78</strain>
    </source>
</reference>
<protein>
    <submittedName>
        <fullName evidence="1">Uncharacterized protein</fullName>
    </submittedName>
</protein>